<organism evidence="3 4">
    <name type="scientific">Paenibacillus rhizosphaerae</name>
    <dbReference type="NCBI Taxonomy" id="297318"/>
    <lineage>
        <taxon>Bacteria</taxon>
        <taxon>Bacillati</taxon>
        <taxon>Bacillota</taxon>
        <taxon>Bacilli</taxon>
        <taxon>Bacillales</taxon>
        <taxon>Paenibacillaceae</taxon>
        <taxon>Paenibacillus</taxon>
    </lineage>
</organism>
<feature type="transmembrane region" description="Helical" evidence="2">
    <location>
        <begin position="21"/>
        <end position="43"/>
    </location>
</feature>
<sequence length="277" mass="31778">MEFKGAMGGIYKITEWITRIAYSNILWMLCSIPFFFFLVTKLLVTGANESLQMNWAMGIVAPFTLFPATAALFAVVRKWVMGDTDIKIFSTYFRAYKENYKQSMVGGIFYVLLLVIMMVDYTVYMTQFRNMQLIGIVMLILLIVLFLSMFNFFSMIVHYHMSIGQILKNAILITIIRPFRVLATVLGSAVVLFIGSKYPALIFFFGGSVIALWAFFNFYGTYMKMQEQAERLKQKEEEAQQEAADADDSVSLQGDPDKRDEWYEESVSNGDEPGKRN</sequence>
<keyword evidence="2" id="KW-0812">Transmembrane</keyword>
<evidence type="ECO:0000256" key="1">
    <source>
        <dbReference type="SAM" id="MobiDB-lite"/>
    </source>
</evidence>
<reference evidence="3 4" key="1">
    <citation type="submission" date="2016-11" db="EMBL/GenBank/DDBJ databases">
        <title>Paenibacillus species isolates.</title>
        <authorList>
            <person name="Beno S.M."/>
        </authorList>
    </citation>
    <scope>NUCLEOTIDE SEQUENCE [LARGE SCALE GENOMIC DNA]</scope>
    <source>
        <strain evidence="3 4">FSL R5-0378</strain>
    </source>
</reference>
<dbReference type="AlphaFoldDB" id="A0A1R1ER61"/>
<evidence type="ECO:0000313" key="4">
    <source>
        <dbReference type="Proteomes" id="UP000187172"/>
    </source>
</evidence>
<feature type="transmembrane region" description="Helical" evidence="2">
    <location>
        <begin position="104"/>
        <end position="124"/>
    </location>
</feature>
<proteinExistence type="predicted"/>
<feature type="transmembrane region" description="Helical" evidence="2">
    <location>
        <begin position="136"/>
        <end position="159"/>
    </location>
</feature>
<dbReference type="STRING" id="297318.BK138_14165"/>
<dbReference type="Proteomes" id="UP000187172">
    <property type="component" value="Unassembled WGS sequence"/>
</dbReference>
<accession>A0A1R1ER61</accession>
<feature type="region of interest" description="Disordered" evidence="1">
    <location>
        <begin position="233"/>
        <end position="277"/>
    </location>
</feature>
<evidence type="ECO:0000313" key="3">
    <source>
        <dbReference type="EMBL" id="OMF54333.1"/>
    </source>
</evidence>
<dbReference type="Pfam" id="PF04854">
    <property type="entry name" value="DUF624"/>
    <property type="match status" value="1"/>
</dbReference>
<dbReference type="EMBL" id="MRTP01000003">
    <property type="protein sequence ID" value="OMF54333.1"/>
    <property type="molecule type" value="Genomic_DNA"/>
</dbReference>
<keyword evidence="2" id="KW-0472">Membrane</keyword>
<feature type="transmembrane region" description="Helical" evidence="2">
    <location>
        <begin position="171"/>
        <end position="194"/>
    </location>
</feature>
<keyword evidence="4" id="KW-1185">Reference proteome</keyword>
<comment type="caution">
    <text evidence="3">The sequence shown here is derived from an EMBL/GenBank/DDBJ whole genome shotgun (WGS) entry which is preliminary data.</text>
</comment>
<gene>
    <name evidence="3" type="ORF">BK138_14165</name>
</gene>
<name>A0A1R1ER61_9BACL</name>
<evidence type="ECO:0008006" key="5">
    <source>
        <dbReference type="Google" id="ProtNLM"/>
    </source>
</evidence>
<feature type="transmembrane region" description="Helical" evidence="2">
    <location>
        <begin position="200"/>
        <end position="222"/>
    </location>
</feature>
<dbReference type="InterPro" id="IPR006938">
    <property type="entry name" value="DUF624"/>
</dbReference>
<dbReference type="RefSeq" id="WP_076170238.1">
    <property type="nucleotide sequence ID" value="NZ_MRTP01000003.1"/>
</dbReference>
<feature type="transmembrane region" description="Helical" evidence="2">
    <location>
        <begin position="55"/>
        <end position="76"/>
    </location>
</feature>
<evidence type="ECO:0000256" key="2">
    <source>
        <dbReference type="SAM" id="Phobius"/>
    </source>
</evidence>
<protein>
    <recommendedName>
        <fullName evidence="5">DUF624 domain-containing protein</fullName>
    </recommendedName>
</protein>
<keyword evidence="2" id="KW-1133">Transmembrane helix</keyword>